<dbReference type="CDD" id="cd00082">
    <property type="entry name" value="HisKA"/>
    <property type="match status" value="1"/>
</dbReference>
<dbReference type="OrthoDB" id="9813151at2"/>
<evidence type="ECO:0000256" key="10">
    <source>
        <dbReference type="ARBA" id="ARBA00023012"/>
    </source>
</evidence>
<evidence type="ECO:0000256" key="7">
    <source>
        <dbReference type="ARBA" id="ARBA00022741"/>
    </source>
</evidence>
<evidence type="ECO:0000256" key="8">
    <source>
        <dbReference type="ARBA" id="ARBA00022777"/>
    </source>
</evidence>
<dbReference type="Gene3D" id="1.10.287.130">
    <property type="match status" value="1"/>
</dbReference>
<dbReference type="PANTHER" id="PTHR45453:SF1">
    <property type="entry name" value="PHOSPHATE REGULON SENSOR PROTEIN PHOR"/>
    <property type="match status" value="1"/>
</dbReference>
<feature type="domain" description="Histidine kinase" evidence="12">
    <location>
        <begin position="122"/>
        <end position="346"/>
    </location>
</feature>
<dbReference type="SMART" id="SM00387">
    <property type="entry name" value="HATPase_c"/>
    <property type="match status" value="1"/>
</dbReference>
<dbReference type="GO" id="GO:0004721">
    <property type="term" value="F:phosphoprotein phosphatase activity"/>
    <property type="evidence" value="ECO:0007669"/>
    <property type="project" value="TreeGrafter"/>
</dbReference>
<evidence type="ECO:0000259" key="12">
    <source>
        <dbReference type="PROSITE" id="PS50109"/>
    </source>
</evidence>
<keyword evidence="9" id="KW-0067">ATP-binding</keyword>
<dbReference type="GO" id="GO:0000155">
    <property type="term" value="F:phosphorelay sensor kinase activity"/>
    <property type="evidence" value="ECO:0007669"/>
    <property type="project" value="InterPro"/>
</dbReference>
<organism evidence="13 14">
    <name type="scientific">Rhodobacter ferrooxidans</name>
    <dbReference type="NCBI Taxonomy" id="371731"/>
    <lineage>
        <taxon>Bacteria</taxon>
        <taxon>Pseudomonadati</taxon>
        <taxon>Pseudomonadota</taxon>
        <taxon>Alphaproteobacteria</taxon>
        <taxon>Rhodobacterales</taxon>
        <taxon>Rhodobacter group</taxon>
        <taxon>Rhodobacter</taxon>
    </lineage>
</organism>
<dbReference type="Pfam" id="PF02518">
    <property type="entry name" value="HATPase_c"/>
    <property type="match status" value="1"/>
</dbReference>
<dbReference type="InterPro" id="IPR050351">
    <property type="entry name" value="BphY/WalK/GraS-like"/>
</dbReference>
<comment type="catalytic activity">
    <reaction evidence="1">
        <text>ATP + protein L-histidine = ADP + protein N-phospho-L-histidine.</text>
        <dbReference type="EC" id="2.7.13.3"/>
    </reaction>
</comment>
<reference evidence="13 14" key="1">
    <citation type="submission" date="2009-08" db="EMBL/GenBank/DDBJ databases">
        <title>The draft genome of Rhodobacter sp. SW2.</title>
        <authorList>
            <consortium name="US DOE Joint Genome Institute (JGI-PGF)"/>
            <person name="Lucas S."/>
            <person name="Copeland A."/>
            <person name="Lapidus A."/>
            <person name="Glavina del Rio T."/>
            <person name="Tice H."/>
            <person name="Bruce D."/>
            <person name="Goodwin L."/>
            <person name="Pitluck S."/>
            <person name="Larimer F."/>
            <person name="Land M.L."/>
            <person name="Hauser L."/>
            <person name="Emerson D."/>
        </authorList>
    </citation>
    <scope>NUCLEOTIDE SEQUENCE [LARGE SCALE GENOMIC DNA]</scope>
    <source>
        <strain evidence="13 14">SW2</strain>
    </source>
</reference>
<evidence type="ECO:0000256" key="9">
    <source>
        <dbReference type="ARBA" id="ARBA00022840"/>
    </source>
</evidence>
<dbReference type="Pfam" id="PF13188">
    <property type="entry name" value="PAS_8"/>
    <property type="match status" value="1"/>
</dbReference>
<evidence type="ECO:0000256" key="1">
    <source>
        <dbReference type="ARBA" id="ARBA00000085"/>
    </source>
</evidence>
<evidence type="ECO:0000313" key="14">
    <source>
        <dbReference type="Proteomes" id="UP000010121"/>
    </source>
</evidence>
<dbReference type="InterPro" id="IPR036097">
    <property type="entry name" value="HisK_dim/P_sf"/>
</dbReference>
<sequence>MDGVRLEDVLAAVPVPVLLIDAGGRLAVANPQALAMLSTDQIGRHHGLAIRAPGLLAAIEAALLRGEAGQVRFVASDAAQEAVYRVAVTPVAAAGGRAALCAFQDTTEAELVGQVRRDFVANVSHELRTPLTALVGFIETLQGAARDDAGARERFLTIMAREAGRMNRLVQDLLQLSRVESEERLRPTEMLDIVALIRGVKATLRQLADATAVTVQMTGIEAPVLLAADADQITQVLHNLIENAVKYGGPGKTVTIETSLIARDPVLRGPGVRITVTDQGEGIDPVHLPRLTERFYRVDSHRSREMGGTGLGLAIVKHIVNRHRGRLLIDSEKGKGSRFSVILPAG</sequence>
<dbReference type="FunFam" id="1.10.287.130:FF:000008">
    <property type="entry name" value="Two-component sensor histidine kinase"/>
    <property type="match status" value="1"/>
</dbReference>
<dbReference type="GO" id="GO:0005524">
    <property type="term" value="F:ATP binding"/>
    <property type="evidence" value="ECO:0007669"/>
    <property type="project" value="UniProtKB-KW"/>
</dbReference>
<dbReference type="PROSITE" id="PS50109">
    <property type="entry name" value="HIS_KIN"/>
    <property type="match status" value="1"/>
</dbReference>
<dbReference type="AlphaFoldDB" id="C8RY30"/>
<dbReference type="PRINTS" id="PR00344">
    <property type="entry name" value="BCTRLSENSOR"/>
</dbReference>
<dbReference type="InterPro" id="IPR004358">
    <property type="entry name" value="Sig_transdc_His_kin-like_C"/>
</dbReference>
<dbReference type="Proteomes" id="UP000010121">
    <property type="component" value="Unassembled WGS sequence"/>
</dbReference>
<dbReference type="InterPro" id="IPR003594">
    <property type="entry name" value="HATPase_dom"/>
</dbReference>
<dbReference type="GO" id="GO:0016036">
    <property type="term" value="P:cellular response to phosphate starvation"/>
    <property type="evidence" value="ECO:0007669"/>
    <property type="project" value="TreeGrafter"/>
</dbReference>
<dbReference type="RefSeq" id="WP_008028111.1">
    <property type="nucleotide sequence ID" value="NZ_ACYY01000003.1"/>
</dbReference>
<dbReference type="Gene3D" id="3.30.565.10">
    <property type="entry name" value="Histidine kinase-like ATPase, C-terminal domain"/>
    <property type="match status" value="1"/>
</dbReference>
<dbReference type="InterPro" id="IPR035965">
    <property type="entry name" value="PAS-like_dom_sf"/>
</dbReference>
<dbReference type="InterPro" id="IPR036890">
    <property type="entry name" value="HATPase_C_sf"/>
</dbReference>
<evidence type="ECO:0000256" key="6">
    <source>
        <dbReference type="ARBA" id="ARBA00022679"/>
    </source>
</evidence>
<name>C8RY30_9RHOB</name>
<dbReference type="EC" id="2.7.13.3" evidence="3"/>
<evidence type="ECO:0000256" key="3">
    <source>
        <dbReference type="ARBA" id="ARBA00012438"/>
    </source>
</evidence>
<keyword evidence="5" id="KW-0597">Phosphoprotein</keyword>
<keyword evidence="11" id="KW-0472">Membrane</keyword>
<keyword evidence="8 13" id="KW-0418">Kinase</keyword>
<protein>
    <recommendedName>
        <fullName evidence="3">histidine kinase</fullName>
        <ecNumber evidence="3">2.7.13.3</ecNumber>
    </recommendedName>
</protein>
<dbReference type="PANTHER" id="PTHR45453">
    <property type="entry name" value="PHOSPHATE REGULON SENSOR PROTEIN PHOR"/>
    <property type="match status" value="1"/>
</dbReference>
<evidence type="ECO:0000256" key="4">
    <source>
        <dbReference type="ARBA" id="ARBA00022475"/>
    </source>
</evidence>
<keyword evidence="4" id="KW-1003">Cell membrane</keyword>
<dbReference type="InterPro" id="IPR000014">
    <property type="entry name" value="PAS"/>
</dbReference>
<comment type="caution">
    <text evidence="13">The sequence shown here is derived from an EMBL/GenBank/DDBJ whole genome shotgun (WGS) entry which is preliminary data.</text>
</comment>
<keyword evidence="7" id="KW-0547">Nucleotide-binding</keyword>
<dbReference type="STRING" id="371731.Rsw2DRAFT_0708"/>
<dbReference type="SMART" id="SM00388">
    <property type="entry name" value="HisKA"/>
    <property type="match status" value="1"/>
</dbReference>
<gene>
    <name evidence="13" type="ORF">Rsw2DRAFT_0708</name>
</gene>
<dbReference type="InterPro" id="IPR003661">
    <property type="entry name" value="HisK_dim/P_dom"/>
</dbReference>
<evidence type="ECO:0000256" key="2">
    <source>
        <dbReference type="ARBA" id="ARBA00004236"/>
    </source>
</evidence>
<keyword evidence="6" id="KW-0808">Transferase</keyword>
<dbReference type="EMBL" id="ACYY01000003">
    <property type="protein sequence ID" value="EEW26428.1"/>
    <property type="molecule type" value="Genomic_DNA"/>
</dbReference>
<keyword evidence="14" id="KW-1185">Reference proteome</keyword>
<accession>C8RY30</accession>
<dbReference type="InterPro" id="IPR005467">
    <property type="entry name" value="His_kinase_dom"/>
</dbReference>
<dbReference type="eggNOG" id="COG5002">
    <property type="taxonomic scope" value="Bacteria"/>
</dbReference>
<proteinExistence type="predicted"/>
<dbReference type="FunFam" id="3.30.565.10:FF:000006">
    <property type="entry name" value="Sensor histidine kinase WalK"/>
    <property type="match status" value="1"/>
</dbReference>
<dbReference type="SUPFAM" id="SSF55874">
    <property type="entry name" value="ATPase domain of HSP90 chaperone/DNA topoisomerase II/histidine kinase"/>
    <property type="match status" value="1"/>
</dbReference>
<dbReference type="Gene3D" id="3.30.450.20">
    <property type="entry name" value="PAS domain"/>
    <property type="match status" value="1"/>
</dbReference>
<dbReference type="SUPFAM" id="SSF55785">
    <property type="entry name" value="PYP-like sensor domain (PAS domain)"/>
    <property type="match status" value="1"/>
</dbReference>
<dbReference type="GO" id="GO:0005886">
    <property type="term" value="C:plasma membrane"/>
    <property type="evidence" value="ECO:0007669"/>
    <property type="project" value="UniProtKB-SubCell"/>
</dbReference>
<evidence type="ECO:0000313" key="13">
    <source>
        <dbReference type="EMBL" id="EEW26428.1"/>
    </source>
</evidence>
<evidence type="ECO:0000256" key="11">
    <source>
        <dbReference type="ARBA" id="ARBA00023136"/>
    </source>
</evidence>
<evidence type="ECO:0000256" key="5">
    <source>
        <dbReference type="ARBA" id="ARBA00022553"/>
    </source>
</evidence>
<comment type="subcellular location">
    <subcellularLocation>
        <location evidence="2">Cell membrane</location>
    </subcellularLocation>
</comment>
<dbReference type="Pfam" id="PF00512">
    <property type="entry name" value="HisKA"/>
    <property type="match status" value="1"/>
</dbReference>
<dbReference type="SUPFAM" id="SSF47384">
    <property type="entry name" value="Homodimeric domain of signal transducing histidine kinase"/>
    <property type="match status" value="1"/>
</dbReference>
<keyword evidence="10" id="KW-0902">Two-component regulatory system</keyword>